<keyword evidence="1" id="KW-0472">Membrane</keyword>
<organism evidence="2 3">
    <name type="scientific">Motilimonas pumila</name>
    <dbReference type="NCBI Taxonomy" id="2303987"/>
    <lineage>
        <taxon>Bacteria</taxon>
        <taxon>Pseudomonadati</taxon>
        <taxon>Pseudomonadota</taxon>
        <taxon>Gammaproteobacteria</taxon>
        <taxon>Alteromonadales</taxon>
        <taxon>Alteromonadales genera incertae sedis</taxon>
        <taxon>Motilimonas</taxon>
    </lineage>
</organism>
<reference evidence="2 3" key="1">
    <citation type="submission" date="2018-09" db="EMBL/GenBank/DDBJ databases">
        <authorList>
            <person name="Wang F."/>
        </authorList>
    </citation>
    <scope>NUCLEOTIDE SEQUENCE [LARGE SCALE GENOMIC DNA]</scope>
    <source>
        <strain evidence="2 3">PLHSC7-2</strain>
    </source>
</reference>
<feature type="transmembrane region" description="Helical" evidence="1">
    <location>
        <begin position="16"/>
        <end position="35"/>
    </location>
</feature>
<proteinExistence type="predicted"/>
<name>A0A418YC09_9GAMM</name>
<comment type="caution">
    <text evidence="2">The sequence shown here is derived from an EMBL/GenBank/DDBJ whole genome shotgun (WGS) entry which is preliminary data.</text>
</comment>
<evidence type="ECO:0008006" key="4">
    <source>
        <dbReference type="Google" id="ProtNLM"/>
    </source>
</evidence>
<protein>
    <recommendedName>
        <fullName evidence="4">DUF2946 domain-containing protein</fullName>
    </recommendedName>
</protein>
<keyword evidence="1" id="KW-0812">Transmembrane</keyword>
<dbReference type="Proteomes" id="UP000283255">
    <property type="component" value="Unassembled WGS sequence"/>
</dbReference>
<reference evidence="2 3" key="2">
    <citation type="submission" date="2019-01" db="EMBL/GenBank/DDBJ databases">
        <title>Motilimonas pumilus sp. nov., isolated from the gut of sea cucumber (Apostichopus japonicus).</title>
        <authorList>
            <person name="Wang F.-Q."/>
            <person name="Ren L.-H."/>
            <person name="Lin Y.-W."/>
            <person name="Sun G.-H."/>
            <person name="Du Z.-J."/>
            <person name="Zhao J.-X."/>
            <person name="Liu X.-J."/>
            <person name="Liu L.-J."/>
        </authorList>
    </citation>
    <scope>NUCLEOTIDE SEQUENCE [LARGE SCALE GENOMIC DNA]</scope>
    <source>
        <strain evidence="2 3">PLHSC7-2</strain>
    </source>
</reference>
<keyword evidence="3" id="KW-1185">Reference proteome</keyword>
<keyword evidence="1" id="KW-1133">Transmembrane helix</keyword>
<evidence type="ECO:0000313" key="3">
    <source>
        <dbReference type="Proteomes" id="UP000283255"/>
    </source>
</evidence>
<gene>
    <name evidence="2" type="ORF">D1Z90_14845</name>
</gene>
<evidence type="ECO:0000313" key="2">
    <source>
        <dbReference type="EMBL" id="RJG42060.1"/>
    </source>
</evidence>
<evidence type="ECO:0000256" key="1">
    <source>
        <dbReference type="SAM" id="Phobius"/>
    </source>
</evidence>
<sequence length="112" mass="12495">MSLVDYSPDYFLKQRVLPLVIIVFAGWLLSFTAWAEHWHVHHKHQLNHGQEACAHCSLPSLVALTPSFSVFPNKQHAPTIKSVPSALPMKAAILSGWQRAPPHSFSLQGSTF</sequence>
<dbReference type="AlphaFoldDB" id="A0A418YC09"/>
<accession>A0A418YC09</accession>
<dbReference type="EMBL" id="QZCH01000021">
    <property type="protein sequence ID" value="RJG42060.1"/>
    <property type="molecule type" value="Genomic_DNA"/>
</dbReference>